<dbReference type="EMBL" id="JACQMJ010000005">
    <property type="protein sequence ID" value="MBI4132206.1"/>
    <property type="molecule type" value="Genomic_DNA"/>
</dbReference>
<evidence type="ECO:0000313" key="3">
    <source>
        <dbReference type="Proteomes" id="UP000704960"/>
    </source>
</evidence>
<keyword evidence="1" id="KW-1133">Transmembrane helix</keyword>
<keyword evidence="1" id="KW-0472">Membrane</keyword>
<comment type="caution">
    <text evidence="2">The sequence shown here is derived from an EMBL/GenBank/DDBJ whole genome shotgun (WGS) entry which is preliminary data.</text>
</comment>
<feature type="transmembrane region" description="Helical" evidence="1">
    <location>
        <begin position="64"/>
        <end position="85"/>
    </location>
</feature>
<proteinExistence type="predicted"/>
<dbReference type="Proteomes" id="UP000704960">
    <property type="component" value="Unassembled WGS sequence"/>
</dbReference>
<protein>
    <submittedName>
        <fullName evidence="2">Uncharacterized protein</fullName>
    </submittedName>
</protein>
<evidence type="ECO:0000313" key="2">
    <source>
        <dbReference type="EMBL" id="MBI4132206.1"/>
    </source>
</evidence>
<organism evidence="2 3">
    <name type="scientific">Candidatus Sungiibacteriota bacterium</name>
    <dbReference type="NCBI Taxonomy" id="2750080"/>
    <lineage>
        <taxon>Bacteria</taxon>
        <taxon>Candidatus Sungiibacteriota</taxon>
    </lineage>
</organism>
<accession>A0A933DRC8</accession>
<name>A0A933DRC8_9BACT</name>
<sequence>MQGTTTLSFVKRGVRVQPASVPGRRRTVFRAASLFLNAAGLILAAILLAKEHNLRSSLASADMAMLAFFSIAVTAFTVHLGAMLIAPGSGGRLGTELSYCGWNIICGAGLGLAAGLFIRDPHAFIVMFSVGGQATAVYYFTAFFAVSVVVLAGAMFLYIRRAFIHALIRFRNCRSAPAG</sequence>
<reference evidence="2" key="1">
    <citation type="submission" date="2020-07" db="EMBL/GenBank/DDBJ databases">
        <title>Huge and variable diversity of episymbiotic CPR bacteria and DPANN archaea in groundwater ecosystems.</title>
        <authorList>
            <person name="He C.Y."/>
            <person name="Keren R."/>
            <person name="Whittaker M."/>
            <person name="Farag I.F."/>
            <person name="Doudna J."/>
            <person name="Cate J.H.D."/>
            <person name="Banfield J.F."/>
        </authorList>
    </citation>
    <scope>NUCLEOTIDE SEQUENCE</scope>
    <source>
        <strain evidence="2">NC_groundwater_1226_Ag_S-0.1um_59_124</strain>
    </source>
</reference>
<keyword evidence="1" id="KW-0812">Transmembrane</keyword>
<evidence type="ECO:0000256" key="1">
    <source>
        <dbReference type="SAM" id="Phobius"/>
    </source>
</evidence>
<feature type="transmembrane region" description="Helical" evidence="1">
    <location>
        <begin position="97"/>
        <end position="118"/>
    </location>
</feature>
<dbReference type="AlphaFoldDB" id="A0A933DRC8"/>
<gene>
    <name evidence="2" type="ORF">HY474_01095</name>
</gene>
<feature type="transmembrane region" description="Helical" evidence="1">
    <location>
        <begin position="138"/>
        <end position="159"/>
    </location>
</feature>
<feature type="transmembrane region" description="Helical" evidence="1">
    <location>
        <begin position="28"/>
        <end position="49"/>
    </location>
</feature>